<gene>
    <name evidence="8" type="ORF">EV192_102115</name>
</gene>
<dbReference type="InterPro" id="IPR002129">
    <property type="entry name" value="PyrdxlP-dep_de-COase"/>
</dbReference>
<dbReference type="Gene3D" id="3.40.640.10">
    <property type="entry name" value="Type I PLP-dependent aspartate aminotransferase-like (Major domain)"/>
    <property type="match status" value="1"/>
</dbReference>
<dbReference type="Proteomes" id="UP000295680">
    <property type="component" value="Unassembled WGS sequence"/>
</dbReference>
<dbReference type="GO" id="GO:0019752">
    <property type="term" value="P:carboxylic acid metabolic process"/>
    <property type="evidence" value="ECO:0007669"/>
    <property type="project" value="InterPro"/>
</dbReference>
<proteinExistence type="inferred from homology"/>
<evidence type="ECO:0000256" key="4">
    <source>
        <dbReference type="ARBA" id="ARBA00022898"/>
    </source>
</evidence>
<dbReference type="Pfam" id="PF00282">
    <property type="entry name" value="Pyridoxal_deC"/>
    <property type="match status" value="1"/>
</dbReference>
<evidence type="ECO:0000256" key="1">
    <source>
        <dbReference type="ARBA" id="ARBA00001933"/>
    </source>
</evidence>
<evidence type="ECO:0000256" key="6">
    <source>
        <dbReference type="PIRSR" id="PIRSR602129-50"/>
    </source>
</evidence>
<dbReference type="InterPro" id="IPR015424">
    <property type="entry name" value="PyrdxlP-dep_Trfase"/>
</dbReference>
<keyword evidence="3" id="KW-0210">Decarboxylase</keyword>
<comment type="similarity">
    <text evidence="2 7">Belongs to the group II decarboxylase family.</text>
</comment>
<dbReference type="OrthoDB" id="3335676at2"/>
<dbReference type="PANTHER" id="PTHR11999">
    <property type="entry name" value="GROUP II PYRIDOXAL-5-PHOSPHATE DECARBOXYLASE"/>
    <property type="match status" value="1"/>
</dbReference>
<comment type="cofactor">
    <cofactor evidence="1 6 7">
        <name>pyridoxal 5'-phosphate</name>
        <dbReference type="ChEBI" id="CHEBI:597326"/>
    </cofactor>
</comment>
<keyword evidence="4 6" id="KW-0663">Pyridoxal phosphate</keyword>
<keyword evidence="5 7" id="KW-0456">Lyase</keyword>
<dbReference type="InterPro" id="IPR015421">
    <property type="entry name" value="PyrdxlP-dep_Trfase_major"/>
</dbReference>
<dbReference type="Gene3D" id="3.90.1150.10">
    <property type="entry name" value="Aspartate Aminotransferase, domain 1"/>
    <property type="match status" value="1"/>
</dbReference>
<evidence type="ECO:0000313" key="9">
    <source>
        <dbReference type="Proteomes" id="UP000295680"/>
    </source>
</evidence>
<protein>
    <submittedName>
        <fullName evidence="8">Glutamate/tyrosine decarboxylase-like PLP-dependent enzyme</fullName>
    </submittedName>
</protein>
<dbReference type="SUPFAM" id="SSF53383">
    <property type="entry name" value="PLP-dependent transferases"/>
    <property type="match status" value="1"/>
</dbReference>
<keyword evidence="9" id="KW-1185">Reference proteome</keyword>
<dbReference type="Gene3D" id="3.90.1150.170">
    <property type="match status" value="1"/>
</dbReference>
<dbReference type="RefSeq" id="WP_132113420.1">
    <property type="nucleotide sequence ID" value="NZ_SLWS01000002.1"/>
</dbReference>
<evidence type="ECO:0000256" key="7">
    <source>
        <dbReference type="RuleBase" id="RU000382"/>
    </source>
</evidence>
<sequence length="474" mass="50767">MAVEPSDFRRELLRAANWVADYLDAVPSNPVARPLPTRHRRRLSASPLRDNGRPLAEFLDFVDTDVAPYPGGNGHPAFFAWITTPPAPIGIIADLIGCALNASCGYGENALVDMERGAVRALAELAGLPAGTGGVLTSGGSMANLLCLAAARTWFLTARAATDGDAYDHAHARLVCYQSTETHMSVGKAARTIGLPPSRIRNIPVTADLRMDTDRLRAAVEADRAAGLLPFCVVSTLGTVGTGAVDPVAEVTRLCREHGMWHHGDGAYGGLGAVHPDLAAHYGGMAELDSLTVDPHKTLNVPISCGAALVANADSLRAAFSTQASYLDGNDEWPWLSEYTLELTRPSGRALSVWAVLHQLGRQGVVDLLDHYLRHARLLRELISEHPDLHLVTGGPWAITCFRYLPQNFTGDADVLTAHIAQQLQARGKAFLATVRVHGNLTLRASVCGHRTTKADIETLLAEVLHVGSHLTMS</sequence>
<organism evidence="8 9">
    <name type="scientific">Actinocrispum wychmicini</name>
    <dbReference type="NCBI Taxonomy" id="1213861"/>
    <lineage>
        <taxon>Bacteria</taxon>
        <taxon>Bacillati</taxon>
        <taxon>Actinomycetota</taxon>
        <taxon>Actinomycetes</taxon>
        <taxon>Pseudonocardiales</taxon>
        <taxon>Pseudonocardiaceae</taxon>
        <taxon>Actinocrispum</taxon>
    </lineage>
</organism>
<evidence type="ECO:0000256" key="3">
    <source>
        <dbReference type="ARBA" id="ARBA00022793"/>
    </source>
</evidence>
<evidence type="ECO:0000313" key="8">
    <source>
        <dbReference type="EMBL" id="TCO61978.1"/>
    </source>
</evidence>
<name>A0A4R2JX66_9PSEU</name>
<comment type="caution">
    <text evidence="8">The sequence shown here is derived from an EMBL/GenBank/DDBJ whole genome shotgun (WGS) entry which is preliminary data.</text>
</comment>
<accession>A0A4R2JX66</accession>
<evidence type="ECO:0000256" key="5">
    <source>
        <dbReference type="ARBA" id="ARBA00023239"/>
    </source>
</evidence>
<reference evidence="8 9" key="1">
    <citation type="submission" date="2019-03" db="EMBL/GenBank/DDBJ databases">
        <title>Genomic Encyclopedia of Type Strains, Phase IV (KMG-IV): sequencing the most valuable type-strain genomes for metagenomic binning, comparative biology and taxonomic classification.</title>
        <authorList>
            <person name="Goeker M."/>
        </authorList>
    </citation>
    <scope>NUCLEOTIDE SEQUENCE [LARGE SCALE GENOMIC DNA]</scope>
    <source>
        <strain evidence="8 9">DSM 45934</strain>
    </source>
</reference>
<dbReference type="AlphaFoldDB" id="A0A4R2JX66"/>
<evidence type="ECO:0000256" key="2">
    <source>
        <dbReference type="ARBA" id="ARBA00009533"/>
    </source>
</evidence>
<dbReference type="PANTHER" id="PTHR11999:SF70">
    <property type="entry name" value="MIP05841P"/>
    <property type="match status" value="1"/>
</dbReference>
<dbReference type="InterPro" id="IPR010977">
    <property type="entry name" value="Aromatic_deC"/>
</dbReference>
<dbReference type="GO" id="GO:0004058">
    <property type="term" value="F:aromatic-L-amino-acid decarboxylase activity"/>
    <property type="evidence" value="ECO:0007669"/>
    <property type="project" value="UniProtKB-ARBA"/>
</dbReference>
<dbReference type="EMBL" id="SLWS01000002">
    <property type="protein sequence ID" value="TCO61978.1"/>
    <property type="molecule type" value="Genomic_DNA"/>
</dbReference>
<dbReference type="GO" id="GO:0030170">
    <property type="term" value="F:pyridoxal phosphate binding"/>
    <property type="evidence" value="ECO:0007669"/>
    <property type="project" value="InterPro"/>
</dbReference>
<feature type="modified residue" description="N6-(pyridoxal phosphate)lysine" evidence="6">
    <location>
        <position position="297"/>
    </location>
</feature>
<dbReference type="InterPro" id="IPR015422">
    <property type="entry name" value="PyrdxlP-dep_Trfase_small"/>
</dbReference>